<keyword evidence="6" id="KW-1185">Reference proteome</keyword>
<dbReference type="EMBL" id="BAAFST010000003">
    <property type="protein sequence ID" value="GAB1288078.1"/>
    <property type="molecule type" value="Genomic_DNA"/>
</dbReference>
<reference evidence="5 6" key="1">
    <citation type="submission" date="2024-08" db="EMBL/GenBank/DDBJ databases">
        <title>The draft genome of Apodemus speciosus.</title>
        <authorList>
            <person name="Nabeshima K."/>
            <person name="Suzuki S."/>
            <person name="Onuma M."/>
        </authorList>
    </citation>
    <scope>NUCLEOTIDE SEQUENCE [LARGE SCALE GENOMIC DNA]</scope>
    <source>
        <strain evidence="5">IB14-021</strain>
    </source>
</reference>
<evidence type="ECO:0000256" key="1">
    <source>
        <dbReference type="ARBA" id="ARBA00004604"/>
    </source>
</evidence>
<gene>
    <name evidence="5" type="ORF">APTSU1_000330800</name>
</gene>
<dbReference type="PANTHER" id="PTHR21686">
    <property type="entry name" value="DEOXYNUCLEOTIDYLTRANSFERASE TERMINAL-INTERACTING PROTEIN 2"/>
    <property type="match status" value="1"/>
</dbReference>
<feature type="compositionally biased region" description="Basic and acidic residues" evidence="3">
    <location>
        <begin position="355"/>
        <end position="364"/>
    </location>
</feature>
<feature type="region of interest" description="Disordered" evidence="3">
    <location>
        <begin position="599"/>
        <end position="620"/>
    </location>
</feature>
<evidence type="ECO:0000313" key="5">
    <source>
        <dbReference type="EMBL" id="GAB1288078.1"/>
    </source>
</evidence>
<evidence type="ECO:0000313" key="6">
    <source>
        <dbReference type="Proteomes" id="UP001623349"/>
    </source>
</evidence>
<dbReference type="PANTHER" id="PTHR21686:SF12">
    <property type="entry name" value="DEOXYNUCLEOTIDYLTRANSFERASE TERMINAL-INTERACTING PROTEIN 2"/>
    <property type="match status" value="1"/>
</dbReference>
<feature type="region of interest" description="Disordered" evidence="3">
    <location>
        <begin position="1"/>
        <end position="76"/>
    </location>
</feature>
<sequence length="770" mass="85842">MRSVPRRIGTHLESNKESGTSGSTAESQSTEDRSAGLSRSRSSRTRGPAEIVVLISDGEASETESHASGVSSVIEVQEPIIRVTRKRRVVIAPTPKPSVRKRPKVTPQHESVDEGVVSEAESHVSGVSIIVPSTERRSRNKAKSQRDSSQESHSETISDAECSCSGISSLEVSPKRTTRNVQKKLQFRAEKKDAKITPGNKKQIVGMSVDSEDSDAKQASQLSARISDNETYDFDESINRISGKKLTTQNHQNMHIQVEKQADIVSLTEVRKENCESLDEEDPKIIEEKVINEKDSQLSLSEAQDSGLHQSVSQNHSCTPNKKPTSQLSSPDRETLMRSLEHKFAIVEIKRWSEEREGSVKRDLAQPSDGGGGNEEPAGAGLSEDRNSQSGVAPESNTKPCRSECGMSQGTDSPVLLFLSSDESHQSDSSENERDTLCSVENSGQKEASTEDLEDTACDSALFVIDKTPGLSADKNFYLEDKAPSEVAAEEEKEEEEKEEENSEEDSSDSDENKDESSDEEDLLSNTKSKLLKLTSSSIDPGLNIKQLGGLYINFNVDKLQPHKKTLTQIKEKKKNELLQKAVITPDFEKNYCVPPYNESKHRLQKQRRKERQKTAGDGWFGMKAPELTEELKNDLKALKMRASMDPKRFYKKNDRDGFPKYFQVGTIVDNPADFYHSRIPKKQRKKTIVEELLADSEFRRGVSSLYSSGCPGTQRWAPSTSHCPLHPSLKVQSIGSRGRFNRRKYSEIMAEKAANAEGKKFRKKKKFRN</sequence>
<comment type="caution">
    <text evidence="5">The sequence shown here is derived from an EMBL/GenBank/DDBJ whole genome shotgun (WGS) entry which is preliminary data.</text>
</comment>
<feature type="compositionally biased region" description="Basic and acidic residues" evidence="3">
    <location>
        <begin position="144"/>
        <end position="156"/>
    </location>
</feature>
<comment type="subcellular location">
    <subcellularLocation>
        <location evidence="1">Nucleus</location>
        <location evidence="1">Nucleolus</location>
    </subcellularLocation>
</comment>
<accession>A0ABQ0ELV9</accession>
<dbReference type="Pfam" id="PF08698">
    <property type="entry name" value="Fcf2"/>
    <property type="match status" value="1"/>
</dbReference>
<feature type="compositionally biased region" description="Acidic residues" evidence="3">
    <location>
        <begin position="488"/>
        <end position="523"/>
    </location>
</feature>
<feature type="compositionally biased region" description="Basic and acidic residues" evidence="3">
    <location>
        <begin position="422"/>
        <end position="436"/>
    </location>
</feature>
<name>A0ABQ0ELV9_APOSI</name>
<proteinExistence type="predicted"/>
<dbReference type="InterPro" id="IPR014810">
    <property type="entry name" value="Fcf2_C"/>
</dbReference>
<feature type="compositionally biased region" description="Polar residues" evidence="3">
    <location>
        <begin position="388"/>
        <end position="412"/>
    </location>
</feature>
<feature type="compositionally biased region" description="Polar residues" evidence="3">
    <location>
        <begin position="17"/>
        <end position="28"/>
    </location>
</feature>
<evidence type="ECO:0000256" key="3">
    <source>
        <dbReference type="SAM" id="MobiDB-lite"/>
    </source>
</evidence>
<feature type="region of interest" description="Disordered" evidence="3">
    <location>
        <begin position="355"/>
        <end position="456"/>
    </location>
</feature>
<evidence type="ECO:0000256" key="2">
    <source>
        <dbReference type="ARBA" id="ARBA00023242"/>
    </source>
</evidence>
<feature type="region of interest" description="Disordered" evidence="3">
    <location>
        <begin position="473"/>
        <end position="525"/>
    </location>
</feature>
<keyword evidence="2" id="KW-0539">Nucleus</keyword>
<evidence type="ECO:0000259" key="4">
    <source>
        <dbReference type="Pfam" id="PF08698"/>
    </source>
</evidence>
<dbReference type="Proteomes" id="UP001623349">
    <property type="component" value="Unassembled WGS sequence"/>
</dbReference>
<feature type="compositionally biased region" description="Basic residues" evidence="3">
    <location>
        <begin position="603"/>
        <end position="612"/>
    </location>
</feature>
<feature type="compositionally biased region" description="Polar residues" evidence="3">
    <location>
        <begin position="297"/>
        <end position="330"/>
    </location>
</feature>
<feature type="region of interest" description="Disordered" evidence="3">
    <location>
        <begin position="297"/>
        <end position="333"/>
    </location>
</feature>
<organism evidence="5 6">
    <name type="scientific">Apodemus speciosus</name>
    <name type="common">Large Japanese field mouse</name>
    <dbReference type="NCBI Taxonomy" id="105296"/>
    <lineage>
        <taxon>Eukaryota</taxon>
        <taxon>Metazoa</taxon>
        <taxon>Chordata</taxon>
        <taxon>Craniata</taxon>
        <taxon>Vertebrata</taxon>
        <taxon>Euteleostomi</taxon>
        <taxon>Mammalia</taxon>
        <taxon>Eutheria</taxon>
        <taxon>Euarchontoglires</taxon>
        <taxon>Glires</taxon>
        <taxon>Rodentia</taxon>
        <taxon>Myomorpha</taxon>
        <taxon>Muroidea</taxon>
        <taxon>Muridae</taxon>
        <taxon>Murinae</taxon>
        <taxon>Apodemus</taxon>
    </lineage>
</organism>
<feature type="region of interest" description="Disordered" evidence="3">
    <location>
        <begin position="92"/>
        <end position="163"/>
    </location>
</feature>
<protein>
    <submittedName>
        <fullName evidence="5">Deoxynucleotidyltransferase terminal-interacting protein 2</fullName>
    </submittedName>
</protein>
<feature type="domain" description="Fcf2 pre-rRNA processing C-terminal" evidence="4">
    <location>
        <begin position="613"/>
        <end position="701"/>
    </location>
</feature>
<dbReference type="InterPro" id="IPR039883">
    <property type="entry name" value="Fcf2/DNTTIP2"/>
</dbReference>